<keyword evidence="5 7" id="KW-1133">Transmembrane helix</keyword>
<feature type="transmembrane region" description="Helical" evidence="7">
    <location>
        <begin position="117"/>
        <end position="135"/>
    </location>
</feature>
<keyword evidence="7" id="KW-0132">Cell division</keyword>
<accession>A0ABW3FWL0</accession>
<feature type="transmembrane region" description="Helical" evidence="7">
    <location>
        <begin position="279"/>
        <end position="302"/>
    </location>
</feature>
<evidence type="ECO:0000256" key="1">
    <source>
        <dbReference type="ARBA" id="ARBA00004141"/>
    </source>
</evidence>
<reference evidence="10" key="1">
    <citation type="journal article" date="2019" name="Int. J. Syst. Evol. Microbiol.">
        <title>The Global Catalogue of Microorganisms (GCM) 10K type strain sequencing project: providing services to taxonomists for standard genome sequencing and annotation.</title>
        <authorList>
            <consortium name="The Broad Institute Genomics Platform"/>
            <consortium name="The Broad Institute Genome Sequencing Center for Infectious Disease"/>
            <person name="Wu L."/>
            <person name="Ma J."/>
        </authorList>
    </citation>
    <scope>NUCLEOTIDE SEQUENCE [LARGE SCALE GENOMIC DNA]</scope>
    <source>
        <strain evidence="10">CCUG 56401</strain>
    </source>
</reference>
<dbReference type="Proteomes" id="UP001597018">
    <property type="component" value="Unassembled WGS sequence"/>
</dbReference>
<comment type="similarity">
    <text evidence="2 7">Belongs to the glycosyltransferase 4 family. MraY subfamily.</text>
</comment>
<feature type="transmembrane region" description="Helical" evidence="7">
    <location>
        <begin position="254"/>
        <end position="273"/>
    </location>
</feature>
<dbReference type="InterPro" id="IPR003524">
    <property type="entry name" value="PNAcMuramoyl-5peptid_Trfase"/>
</dbReference>
<keyword evidence="7" id="KW-1003">Cell membrane</keyword>
<comment type="cofactor">
    <cofactor evidence="7">
        <name>Mg(2+)</name>
        <dbReference type="ChEBI" id="CHEBI:18420"/>
    </cofactor>
</comment>
<feature type="transmembrane region" description="Helical" evidence="7">
    <location>
        <begin position="329"/>
        <end position="350"/>
    </location>
</feature>
<feature type="transmembrane region" description="Helical" evidence="7">
    <location>
        <begin position="155"/>
        <end position="174"/>
    </location>
</feature>
<feature type="transmembrane region" description="Helical" evidence="7">
    <location>
        <begin position="6"/>
        <end position="27"/>
    </location>
</feature>
<keyword evidence="7" id="KW-0131">Cell cycle</keyword>
<name>A0ABW3FWL0_9PSEU</name>
<evidence type="ECO:0000256" key="2">
    <source>
        <dbReference type="ARBA" id="ARBA00005583"/>
    </source>
</evidence>
<gene>
    <name evidence="7 9" type="primary">mraY</name>
    <name evidence="9" type="ORF">ACFQ16_15895</name>
</gene>
<feature type="transmembrane region" description="Helical" evidence="7">
    <location>
        <begin position="227"/>
        <end position="247"/>
    </location>
</feature>
<keyword evidence="10" id="KW-1185">Reference proteome</keyword>
<dbReference type="PROSITE" id="PS01348">
    <property type="entry name" value="MRAY_2"/>
    <property type="match status" value="1"/>
</dbReference>
<evidence type="ECO:0000256" key="6">
    <source>
        <dbReference type="ARBA" id="ARBA00023136"/>
    </source>
</evidence>
<dbReference type="Pfam" id="PF10555">
    <property type="entry name" value="MraY_sig1"/>
    <property type="match status" value="1"/>
</dbReference>
<keyword evidence="4 7" id="KW-0812">Transmembrane</keyword>
<feature type="transmembrane region" description="Helical" evidence="7">
    <location>
        <begin position="79"/>
        <end position="97"/>
    </location>
</feature>
<keyword evidence="6 7" id="KW-0472">Membrane</keyword>
<protein>
    <recommendedName>
        <fullName evidence="7 8">Phospho-N-acetylmuramoyl-pentapeptide-transferase</fullName>
        <ecNumber evidence="7 8">2.7.8.13</ecNumber>
    </recommendedName>
    <alternativeName>
        <fullName evidence="7">UDP-MurNAc-pentapeptide phosphotransferase</fullName>
    </alternativeName>
</protein>
<keyword evidence="7" id="KW-0460">Magnesium</keyword>
<dbReference type="Pfam" id="PF00953">
    <property type="entry name" value="Glycos_transf_4"/>
    <property type="match status" value="1"/>
</dbReference>
<evidence type="ECO:0000256" key="5">
    <source>
        <dbReference type="ARBA" id="ARBA00022989"/>
    </source>
</evidence>
<feature type="transmembrane region" description="Helical" evidence="7">
    <location>
        <begin position="186"/>
        <end position="207"/>
    </location>
</feature>
<dbReference type="RefSeq" id="WP_263248864.1">
    <property type="nucleotide sequence ID" value="NZ_BAABLT010000004.1"/>
</dbReference>
<comment type="caution">
    <text evidence="9">The sequence shown here is derived from an EMBL/GenBank/DDBJ whole genome shotgun (WGS) entry which is preliminary data.</text>
</comment>
<dbReference type="InterPro" id="IPR000715">
    <property type="entry name" value="Glycosyl_transferase_4"/>
</dbReference>
<evidence type="ECO:0000256" key="3">
    <source>
        <dbReference type="ARBA" id="ARBA00022679"/>
    </source>
</evidence>
<dbReference type="PANTHER" id="PTHR22926:SF5">
    <property type="entry name" value="PHOSPHO-N-ACETYLMURAMOYL-PENTAPEPTIDE-TRANSFERASE HOMOLOG"/>
    <property type="match status" value="1"/>
</dbReference>
<dbReference type="CDD" id="cd06852">
    <property type="entry name" value="GT_MraY"/>
    <property type="match status" value="1"/>
</dbReference>
<evidence type="ECO:0000256" key="7">
    <source>
        <dbReference type="HAMAP-Rule" id="MF_00038"/>
    </source>
</evidence>
<dbReference type="EMBL" id="JBHTIW010000011">
    <property type="protein sequence ID" value="MFD0921230.1"/>
    <property type="molecule type" value="Genomic_DNA"/>
</dbReference>
<comment type="subcellular location">
    <subcellularLocation>
        <location evidence="7">Cell membrane</location>
        <topology evidence="7">Multi-pass membrane protein</topology>
    </subcellularLocation>
    <subcellularLocation>
        <location evidence="1">Membrane</location>
        <topology evidence="1">Multi-pass membrane protein</topology>
    </subcellularLocation>
</comment>
<keyword evidence="3 7" id="KW-0808">Transferase</keyword>
<evidence type="ECO:0000313" key="10">
    <source>
        <dbReference type="Proteomes" id="UP001597018"/>
    </source>
</evidence>
<evidence type="ECO:0000313" key="9">
    <source>
        <dbReference type="EMBL" id="MFD0921230.1"/>
    </source>
</evidence>
<dbReference type="NCBIfam" id="TIGR00445">
    <property type="entry name" value="mraY"/>
    <property type="match status" value="1"/>
</dbReference>
<evidence type="ECO:0000256" key="4">
    <source>
        <dbReference type="ARBA" id="ARBA00022692"/>
    </source>
</evidence>
<evidence type="ECO:0000256" key="8">
    <source>
        <dbReference type="NCBIfam" id="TIGR00445"/>
    </source>
</evidence>
<dbReference type="GO" id="GO:0016740">
    <property type="term" value="F:transferase activity"/>
    <property type="evidence" value="ECO:0007669"/>
    <property type="project" value="UniProtKB-KW"/>
</dbReference>
<feature type="transmembrane region" description="Helical" evidence="7">
    <location>
        <begin position="48"/>
        <end position="67"/>
    </location>
</feature>
<comment type="catalytic activity">
    <reaction evidence="7">
        <text>UDP-N-acetyl-alpha-D-muramoyl-L-alanyl-gamma-D-glutamyl-meso-2,6-diaminopimeloyl-D-alanyl-D-alanine + di-trans,octa-cis-undecaprenyl phosphate = di-trans,octa-cis-undecaprenyl diphospho-N-acetyl-alpha-D-muramoyl-L-alanyl-D-glutamyl-meso-2,6-diaminopimeloyl-D-alanyl-D-alanine + UMP</text>
        <dbReference type="Rhea" id="RHEA:28386"/>
        <dbReference type="ChEBI" id="CHEBI:57865"/>
        <dbReference type="ChEBI" id="CHEBI:60392"/>
        <dbReference type="ChEBI" id="CHEBI:61386"/>
        <dbReference type="ChEBI" id="CHEBI:61387"/>
        <dbReference type="EC" id="2.7.8.13"/>
    </reaction>
</comment>
<dbReference type="HAMAP" id="MF_00038">
    <property type="entry name" value="MraY"/>
    <property type="match status" value="1"/>
</dbReference>
<proteinExistence type="inferred from homology"/>
<comment type="function">
    <text evidence="7">Catalyzes the initial step of the lipid cycle reactions in the biosynthesis of the cell wall peptidoglycan: transfers peptidoglycan precursor phospho-MurNAc-pentapeptide from UDP-MurNAc-pentapeptide onto the lipid carrier undecaprenyl phosphate, yielding undecaprenyl-pyrophosphoryl-MurNAc-pentapeptide, known as lipid I.</text>
</comment>
<keyword evidence="7" id="KW-0479">Metal-binding</keyword>
<dbReference type="InterPro" id="IPR018480">
    <property type="entry name" value="PNAcMuramoyl-5peptid_Trfase_CS"/>
</dbReference>
<organism evidence="9 10">
    <name type="scientific">Saccharopolyspora rosea</name>
    <dbReference type="NCBI Taxonomy" id="524884"/>
    <lineage>
        <taxon>Bacteria</taxon>
        <taxon>Bacillati</taxon>
        <taxon>Actinomycetota</taxon>
        <taxon>Actinomycetes</taxon>
        <taxon>Pseudonocardiales</taxon>
        <taxon>Pseudonocardiaceae</taxon>
        <taxon>Saccharopolyspora</taxon>
    </lineage>
</organism>
<comment type="pathway">
    <text evidence="7">Cell wall biogenesis; peptidoglycan biosynthesis.</text>
</comment>
<keyword evidence="7" id="KW-0961">Cell wall biogenesis/degradation</keyword>
<sequence length="360" mass="38796">MKPILVAAAVSLVVSILFTPYLIRVFSKQGFGQEIREEVQSKHAAKRGTPTMGGMAILVAMWVGYLVTHLTVADEPPTASGLLVLGLTTALGIVGFLDDFIKIRKQRNLGLNKTAKLVGQLVAAVLFAILAMQFADRNGITPASQHLSFIRDITVISFGAIGFVIFAYIAISGWSNAVNFTDGMDGLAGGTAAMVLATYVFISFWQLRNDCSLPQGPMPACYTVRDPLDIAVVSAAAMAACVGFLWWNAAPAKIFMGDTGSLALGGLLAGLSMVTRTELLMIIIGGLFVVEALSVVMQIVVFRTTRRRLFRMAPFHHHFELAGWAETTVIIRFWVLAAISCMFGVGLFYADWLAGAGTFF</sequence>
<dbReference type="EC" id="2.7.8.13" evidence="7 8"/>
<keyword evidence="7" id="KW-0573">Peptidoglycan synthesis</keyword>
<dbReference type="PANTHER" id="PTHR22926">
    <property type="entry name" value="PHOSPHO-N-ACETYLMURAMOYL-PENTAPEPTIDE-TRANSFERASE"/>
    <property type="match status" value="1"/>
</dbReference>
<keyword evidence="7" id="KW-0133">Cell shape</keyword>